<keyword evidence="3 6" id="KW-0812">Transmembrane</keyword>
<feature type="transmembrane region" description="Helical" evidence="6">
    <location>
        <begin position="227"/>
        <end position="244"/>
    </location>
</feature>
<sequence>MNNLKQMDLKSFLSKNAITIILFVMVAFVAINEPNFLSIANIRSVSTNVAVRFIVALGISGCLIVKGTDLSAGRIIGLGAVVAASLLQRYDYADKFFPWAGDYNIFAILLLIVVITTLLGMINGIVIAYFSVPPFIATLGMQVIVYGINLIYSKGQPIGALKPEFSRVATGNLFGIPYLVIIATVIGLIVSFAYRKTRYGKYMYAIGGNENAAEVSGVNVKRSKIKIYALAGLFYGIAGFLLSAKSGGGSISYGTGYELEAIAAATIGGVSTTGGVGSVSGVLTGVLVFELMKTALQFMGIDTAMQSVIQGVIIIVAVAVDIRKYIAKK</sequence>
<evidence type="ECO:0000256" key="6">
    <source>
        <dbReference type="SAM" id="Phobius"/>
    </source>
</evidence>
<accession>A0A0X8H0E9</accession>
<dbReference type="RefSeq" id="WP_067632874.1">
    <property type="nucleotide sequence ID" value="NZ_CP013213.1"/>
</dbReference>
<keyword evidence="5 6" id="KW-0472">Membrane</keyword>
<feature type="transmembrane region" description="Helical" evidence="6">
    <location>
        <begin position="12"/>
        <end position="32"/>
    </location>
</feature>
<evidence type="ECO:0000256" key="2">
    <source>
        <dbReference type="ARBA" id="ARBA00022475"/>
    </source>
</evidence>
<dbReference type="OrthoDB" id="9813906at2"/>
<feature type="transmembrane region" description="Helical" evidence="6">
    <location>
        <begin position="295"/>
        <end position="320"/>
    </location>
</feature>
<dbReference type="CDD" id="cd06579">
    <property type="entry name" value="TM_PBP1_transp_AraH_like"/>
    <property type="match status" value="1"/>
</dbReference>
<reference evidence="7 8" key="1">
    <citation type="submission" date="2015-10" db="EMBL/GenBank/DDBJ databases">
        <title>Erysipelothrix larvae sp. LV19 isolated from the larval gut of the rhinoceros beetle, Trypoxylus dichotomus.</title>
        <authorList>
            <person name="Lim S."/>
            <person name="Kim B.-C."/>
        </authorList>
    </citation>
    <scope>NUCLEOTIDE SEQUENCE [LARGE SCALE GENOMIC DNA]</scope>
    <source>
        <strain evidence="7 8">LV19</strain>
    </source>
</reference>
<dbReference type="GO" id="GO:0022857">
    <property type="term" value="F:transmembrane transporter activity"/>
    <property type="evidence" value="ECO:0007669"/>
    <property type="project" value="InterPro"/>
</dbReference>
<gene>
    <name evidence="7" type="ORF">AOC36_07205</name>
</gene>
<dbReference type="Proteomes" id="UP000063781">
    <property type="component" value="Chromosome"/>
</dbReference>
<feature type="transmembrane region" description="Helical" evidence="6">
    <location>
        <begin position="44"/>
        <end position="65"/>
    </location>
</feature>
<evidence type="ECO:0000313" key="8">
    <source>
        <dbReference type="Proteomes" id="UP000063781"/>
    </source>
</evidence>
<dbReference type="STRING" id="1514105.AOC36_07205"/>
<protein>
    <recommendedName>
        <fullName evidence="9">Beta-methylgalactoside transporter</fullName>
    </recommendedName>
</protein>
<evidence type="ECO:0000256" key="4">
    <source>
        <dbReference type="ARBA" id="ARBA00022989"/>
    </source>
</evidence>
<organism evidence="7 8">
    <name type="scientific">Erysipelothrix larvae</name>
    <dbReference type="NCBI Taxonomy" id="1514105"/>
    <lineage>
        <taxon>Bacteria</taxon>
        <taxon>Bacillati</taxon>
        <taxon>Bacillota</taxon>
        <taxon>Erysipelotrichia</taxon>
        <taxon>Erysipelotrichales</taxon>
        <taxon>Erysipelotrichaceae</taxon>
        <taxon>Erysipelothrix</taxon>
    </lineage>
</organism>
<dbReference type="EMBL" id="CP013213">
    <property type="protein sequence ID" value="AMC93777.1"/>
    <property type="molecule type" value="Genomic_DNA"/>
</dbReference>
<keyword evidence="8" id="KW-1185">Reference proteome</keyword>
<evidence type="ECO:0000256" key="1">
    <source>
        <dbReference type="ARBA" id="ARBA00004651"/>
    </source>
</evidence>
<evidence type="ECO:0000256" key="5">
    <source>
        <dbReference type="ARBA" id="ARBA00023136"/>
    </source>
</evidence>
<feature type="transmembrane region" description="Helical" evidence="6">
    <location>
        <begin position="173"/>
        <end position="194"/>
    </location>
</feature>
<dbReference type="AlphaFoldDB" id="A0A0X8H0E9"/>
<dbReference type="GO" id="GO:0005886">
    <property type="term" value="C:plasma membrane"/>
    <property type="evidence" value="ECO:0007669"/>
    <property type="project" value="UniProtKB-SubCell"/>
</dbReference>
<keyword evidence="4 6" id="KW-1133">Transmembrane helix</keyword>
<dbReference type="Pfam" id="PF02653">
    <property type="entry name" value="BPD_transp_2"/>
    <property type="match status" value="1"/>
</dbReference>
<dbReference type="InterPro" id="IPR001851">
    <property type="entry name" value="ABC_transp_permease"/>
</dbReference>
<proteinExistence type="predicted"/>
<evidence type="ECO:0000256" key="3">
    <source>
        <dbReference type="ARBA" id="ARBA00022692"/>
    </source>
</evidence>
<dbReference type="PANTHER" id="PTHR32196:SF18">
    <property type="entry name" value="GALACTOSE_METHYL GALACTOSIDE IMPORT PERMEASE PROTEIN MGLC"/>
    <property type="match status" value="1"/>
</dbReference>
<keyword evidence="2" id="KW-1003">Cell membrane</keyword>
<name>A0A0X8H0E9_9FIRM</name>
<dbReference type="KEGG" id="erl:AOC36_07205"/>
<comment type="subcellular location">
    <subcellularLocation>
        <location evidence="1">Cell membrane</location>
        <topology evidence="1">Multi-pass membrane protein</topology>
    </subcellularLocation>
</comment>
<feature type="transmembrane region" description="Helical" evidence="6">
    <location>
        <begin position="105"/>
        <end position="128"/>
    </location>
</feature>
<feature type="transmembrane region" description="Helical" evidence="6">
    <location>
        <begin position="72"/>
        <end position="90"/>
    </location>
</feature>
<dbReference type="PANTHER" id="PTHR32196">
    <property type="entry name" value="ABC TRANSPORTER PERMEASE PROTEIN YPHD-RELATED-RELATED"/>
    <property type="match status" value="1"/>
</dbReference>
<evidence type="ECO:0008006" key="9">
    <source>
        <dbReference type="Google" id="ProtNLM"/>
    </source>
</evidence>
<feature type="transmembrane region" description="Helical" evidence="6">
    <location>
        <begin position="135"/>
        <end position="153"/>
    </location>
</feature>
<evidence type="ECO:0000313" key="7">
    <source>
        <dbReference type="EMBL" id="AMC93777.1"/>
    </source>
</evidence>